<dbReference type="EMBL" id="FPBH01000062">
    <property type="protein sequence ID" value="SFU26650.1"/>
    <property type="molecule type" value="Genomic_DNA"/>
</dbReference>
<evidence type="ECO:0000313" key="2">
    <source>
        <dbReference type="Proteomes" id="UP000198844"/>
    </source>
</evidence>
<protein>
    <submittedName>
        <fullName evidence="1">Uncharacterized protein</fullName>
    </submittedName>
</protein>
<reference evidence="1 2" key="1">
    <citation type="submission" date="2016-10" db="EMBL/GenBank/DDBJ databases">
        <authorList>
            <person name="de Groot N.N."/>
        </authorList>
    </citation>
    <scope>NUCLEOTIDE SEQUENCE [LARGE SCALE GENOMIC DNA]</scope>
    <source>
        <strain evidence="1 2">LMG 27731</strain>
    </source>
</reference>
<gene>
    <name evidence="1" type="ORF">SAMN05192563_106213</name>
</gene>
<proteinExistence type="predicted"/>
<dbReference type="AlphaFoldDB" id="A0A1I7ERW8"/>
<sequence>MNVQIAQRCKSDTSRRAPRSNEVTRSNLKESTSLLCSVAVVTCCPGQRFVVVQCDHTLRRIMPNSARFRSAIFCFARIPQCCASPCSASLECSSGCDGGSCCELLRDYVNFYVRMRFRRTDRHTFTSGKRQDVMRVHVALFCVNGSKVPSPGKSCSVRRPGAGCLGQGISTIAIKSRKGALASTACRRGSTALVVRTCWRRQSRAVSMCT</sequence>
<organism evidence="1 2">
    <name type="scientific">Paraburkholderia aspalathi</name>
    <dbReference type="NCBI Taxonomy" id="1324617"/>
    <lineage>
        <taxon>Bacteria</taxon>
        <taxon>Pseudomonadati</taxon>
        <taxon>Pseudomonadota</taxon>
        <taxon>Betaproteobacteria</taxon>
        <taxon>Burkholderiales</taxon>
        <taxon>Burkholderiaceae</taxon>
        <taxon>Paraburkholderia</taxon>
    </lineage>
</organism>
<dbReference type="Proteomes" id="UP000198844">
    <property type="component" value="Unassembled WGS sequence"/>
</dbReference>
<accession>A0A1I7ERW8</accession>
<name>A0A1I7ERW8_9BURK</name>
<evidence type="ECO:0000313" key="1">
    <source>
        <dbReference type="EMBL" id="SFU26650.1"/>
    </source>
</evidence>